<feature type="compositionally biased region" description="Polar residues" evidence="1">
    <location>
        <begin position="136"/>
        <end position="159"/>
    </location>
</feature>
<dbReference type="Proteomes" id="UP001482513">
    <property type="component" value="Unassembled WGS sequence"/>
</dbReference>
<feature type="region of interest" description="Disordered" evidence="1">
    <location>
        <begin position="135"/>
        <end position="182"/>
    </location>
</feature>
<accession>A0ABV0K896</accession>
<keyword evidence="3" id="KW-1185">Reference proteome</keyword>
<dbReference type="RefSeq" id="WP_190694729.1">
    <property type="nucleotide sequence ID" value="NZ_JAMPKX010000009.1"/>
</dbReference>
<dbReference type="EMBL" id="JAMPKX010000009">
    <property type="protein sequence ID" value="MEP0948942.1"/>
    <property type="molecule type" value="Genomic_DNA"/>
</dbReference>
<gene>
    <name evidence="2" type="ORF">NC992_18815</name>
</gene>
<evidence type="ECO:0000256" key="1">
    <source>
        <dbReference type="SAM" id="MobiDB-lite"/>
    </source>
</evidence>
<proteinExistence type="predicted"/>
<organism evidence="2 3">
    <name type="scientific">Leptolyngbya subtilissima DQ-A4</name>
    <dbReference type="NCBI Taxonomy" id="2933933"/>
    <lineage>
        <taxon>Bacteria</taxon>
        <taxon>Bacillati</taxon>
        <taxon>Cyanobacteriota</taxon>
        <taxon>Cyanophyceae</taxon>
        <taxon>Leptolyngbyales</taxon>
        <taxon>Leptolyngbyaceae</taxon>
        <taxon>Leptolyngbya group</taxon>
        <taxon>Leptolyngbya</taxon>
    </lineage>
</organism>
<sequence length="230" mass="25100">MTYLSNTPDVEPIYQLLTSYSFEAEDYPTKAVIAGWLEEFGSVWVSHAITEALYQGRYKVISIDQILKLWQRRGQPIRHFNREFESIILGQSLLCPTGYGDGTESSPVRRALPSIAPASLNLEIDAPLETDAPLSSAASTDFTPASIATNSEVEATTGSLDDGEPGAEATSEPAIASAPDTPDIPNFRPLPAEAASPWHQADMIQPFVPRRDGSELHERLRSVVQGGMRE</sequence>
<evidence type="ECO:0000313" key="3">
    <source>
        <dbReference type="Proteomes" id="UP001482513"/>
    </source>
</evidence>
<protein>
    <recommendedName>
        <fullName evidence="4">DnaD domain-containing protein</fullName>
    </recommendedName>
</protein>
<comment type="caution">
    <text evidence="2">The sequence shown here is derived from an EMBL/GenBank/DDBJ whole genome shotgun (WGS) entry which is preliminary data.</text>
</comment>
<name>A0ABV0K896_9CYAN</name>
<evidence type="ECO:0000313" key="2">
    <source>
        <dbReference type="EMBL" id="MEP0948942.1"/>
    </source>
</evidence>
<evidence type="ECO:0008006" key="4">
    <source>
        <dbReference type="Google" id="ProtNLM"/>
    </source>
</evidence>
<reference evidence="2 3" key="1">
    <citation type="submission" date="2022-04" db="EMBL/GenBank/DDBJ databases">
        <title>Positive selection, recombination, and allopatry shape intraspecific diversity of widespread and dominant cyanobacteria.</title>
        <authorList>
            <person name="Wei J."/>
            <person name="Shu W."/>
            <person name="Hu C."/>
        </authorList>
    </citation>
    <scope>NUCLEOTIDE SEQUENCE [LARGE SCALE GENOMIC DNA]</scope>
    <source>
        <strain evidence="2 3">DQ-A4</strain>
    </source>
</reference>